<evidence type="ECO:0000256" key="1">
    <source>
        <dbReference type="SAM" id="MobiDB-lite"/>
    </source>
</evidence>
<gene>
    <name evidence="3" type="ORF">NDR86_13290</name>
</gene>
<dbReference type="Proteomes" id="UP001139157">
    <property type="component" value="Unassembled WGS sequence"/>
</dbReference>
<keyword evidence="2" id="KW-0472">Membrane</keyword>
<sequence>MTPKALVYGLAGVGFAAMTTLAGWVTGLGQPPRHSAPVADWPRKNPDGTITRPVVGRAITQRRGRYPTEPLPIPDQARSGEVAALRQHFQPVTTIAPPRRTTTTRARSGPVRRR</sequence>
<keyword evidence="2" id="KW-1133">Transmembrane helix</keyword>
<proteinExistence type="predicted"/>
<keyword evidence="2" id="KW-0812">Transmembrane</keyword>
<name>A0A9X2E573_9NOCA</name>
<dbReference type="AlphaFoldDB" id="A0A9X2E573"/>
<dbReference type="RefSeq" id="WP_251912024.1">
    <property type="nucleotide sequence ID" value="NZ_JAMRXG010000005.1"/>
</dbReference>
<reference evidence="3" key="1">
    <citation type="submission" date="2022-06" db="EMBL/GenBank/DDBJ databases">
        <title>Novel species in genus nocardia.</title>
        <authorList>
            <person name="Li F."/>
        </authorList>
    </citation>
    <scope>NUCLEOTIDE SEQUENCE</scope>
    <source>
        <strain evidence="3">CDC141</strain>
    </source>
</reference>
<feature type="region of interest" description="Disordered" evidence="1">
    <location>
        <begin position="32"/>
        <end position="51"/>
    </location>
</feature>
<feature type="compositionally biased region" description="Low complexity" evidence="1">
    <location>
        <begin position="93"/>
        <end position="107"/>
    </location>
</feature>
<keyword evidence="4" id="KW-1185">Reference proteome</keyword>
<accession>A0A9X2E573</accession>
<evidence type="ECO:0000313" key="3">
    <source>
        <dbReference type="EMBL" id="MCM6774449.1"/>
    </source>
</evidence>
<evidence type="ECO:0000313" key="4">
    <source>
        <dbReference type="Proteomes" id="UP001139157"/>
    </source>
</evidence>
<organism evidence="3 4">
    <name type="scientific">Nocardia pulmonis</name>
    <dbReference type="NCBI Taxonomy" id="2951408"/>
    <lineage>
        <taxon>Bacteria</taxon>
        <taxon>Bacillati</taxon>
        <taxon>Actinomycetota</taxon>
        <taxon>Actinomycetes</taxon>
        <taxon>Mycobacteriales</taxon>
        <taxon>Nocardiaceae</taxon>
        <taxon>Nocardia</taxon>
    </lineage>
</organism>
<evidence type="ECO:0000256" key="2">
    <source>
        <dbReference type="SAM" id="Phobius"/>
    </source>
</evidence>
<protein>
    <submittedName>
        <fullName evidence="3">Uncharacterized protein</fullName>
    </submittedName>
</protein>
<comment type="caution">
    <text evidence="3">The sequence shown here is derived from an EMBL/GenBank/DDBJ whole genome shotgun (WGS) entry which is preliminary data.</text>
</comment>
<feature type="transmembrane region" description="Helical" evidence="2">
    <location>
        <begin position="6"/>
        <end position="25"/>
    </location>
</feature>
<feature type="region of interest" description="Disordered" evidence="1">
    <location>
        <begin position="89"/>
        <end position="114"/>
    </location>
</feature>
<dbReference type="EMBL" id="JAMRXG010000005">
    <property type="protein sequence ID" value="MCM6774449.1"/>
    <property type="molecule type" value="Genomic_DNA"/>
</dbReference>